<protein>
    <recommendedName>
        <fullName evidence="4">Transporter</fullName>
    </recommendedName>
</protein>
<feature type="signal peptide" evidence="1">
    <location>
        <begin position="1"/>
        <end position="23"/>
    </location>
</feature>
<evidence type="ECO:0000313" key="3">
    <source>
        <dbReference type="Proteomes" id="UP001597128"/>
    </source>
</evidence>
<accession>A0ABW3F7A9</accession>
<sequence length="232" mass="25860">MMKLILTSCSLVLLLCLSHSAHAARPLVTDDARLTNAHSCQLESWVRAYEGGREMWALPACNFGENFEVTLGGGVYRNQDENYRTEDWIVQFKTLFKPLETNGWGWGLAAGHVKHTDIQPGPNQLGNTYFYVPVSFSLRDDDVIVHLNMGMLRDKQASELKASMGLGAEFKLGGPFKGIAEVFGDNSQNPFYQLGVRYSLVPEVFQVDGTLGQQVNGDSESRWLSIGLRWTP</sequence>
<dbReference type="EMBL" id="JBHTKB010000002">
    <property type="protein sequence ID" value="MFD0914342.1"/>
    <property type="molecule type" value="Genomic_DNA"/>
</dbReference>
<feature type="chain" id="PRO_5045889940" description="Transporter" evidence="1">
    <location>
        <begin position="24"/>
        <end position="232"/>
    </location>
</feature>
<dbReference type="Proteomes" id="UP001597128">
    <property type="component" value="Unassembled WGS sequence"/>
</dbReference>
<organism evidence="2 3">
    <name type="scientific">Methylophilus luteus</name>
    <dbReference type="NCBI Taxonomy" id="640108"/>
    <lineage>
        <taxon>Bacteria</taxon>
        <taxon>Pseudomonadati</taxon>
        <taxon>Pseudomonadota</taxon>
        <taxon>Betaproteobacteria</taxon>
        <taxon>Nitrosomonadales</taxon>
        <taxon>Methylophilaceae</taxon>
        <taxon>Methylophilus</taxon>
    </lineage>
</organism>
<evidence type="ECO:0000313" key="2">
    <source>
        <dbReference type="EMBL" id="MFD0914342.1"/>
    </source>
</evidence>
<keyword evidence="1" id="KW-0732">Signal</keyword>
<evidence type="ECO:0008006" key="4">
    <source>
        <dbReference type="Google" id="ProtNLM"/>
    </source>
</evidence>
<proteinExistence type="predicted"/>
<name>A0ABW3F7A9_9PROT</name>
<dbReference type="RefSeq" id="WP_379057980.1">
    <property type="nucleotide sequence ID" value="NZ_JBHTKB010000002.1"/>
</dbReference>
<gene>
    <name evidence="2" type="ORF">ACFQ1Z_12340</name>
</gene>
<keyword evidence="3" id="KW-1185">Reference proteome</keyword>
<reference evidence="3" key="1">
    <citation type="journal article" date="2019" name="Int. J. Syst. Evol. Microbiol.">
        <title>The Global Catalogue of Microorganisms (GCM) 10K type strain sequencing project: providing services to taxonomists for standard genome sequencing and annotation.</title>
        <authorList>
            <consortium name="The Broad Institute Genomics Platform"/>
            <consortium name="The Broad Institute Genome Sequencing Center for Infectious Disease"/>
            <person name="Wu L."/>
            <person name="Ma J."/>
        </authorList>
    </citation>
    <scope>NUCLEOTIDE SEQUENCE [LARGE SCALE GENOMIC DNA]</scope>
    <source>
        <strain evidence="3">CCUG 58412</strain>
    </source>
</reference>
<evidence type="ECO:0000256" key="1">
    <source>
        <dbReference type="SAM" id="SignalP"/>
    </source>
</evidence>
<comment type="caution">
    <text evidence="2">The sequence shown here is derived from an EMBL/GenBank/DDBJ whole genome shotgun (WGS) entry which is preliminary data.</text>
</comment>